<proteinExistence type="predicted"/>
<dbReference type="OrthoDB" id="4380570at2"/>
<keyword evidence="2" id="KW-1185">Reference proteome</keyword>
<dbReference type="Gene3D" id="3.30.1310.10">
    <property type="entry name" value="Nucleoid-associated protein YbaB-like domain"/>
    <property type="match status" value="1"/>
</dbReference>
<gene>
    <name evidence="1" type="ORF">EF294_15915</name>
</gene>
<accession>A0A3N4GCP1</accession>
<organism evidence="1 2">
    <name type="scientific">Gordonia oryzae</name>
    <dbReference type="NCBI Taxonomy" id="2487349"/>
    <lineage>
        <taxon>Bacteria</taxon>
        <taxon>Bacillati</taxon>
        <taxon>Actinomycetota</taxon>
        <taxon>Actinomycetes</taxon>
        <taxon>Mycobacteriales</taxon>
        <taxon>Gordoniaceae</taxon>
        <taxon>Gordonia</taxon>
    </lineage>
</organism>
<keyword evidence="1" id="KW-0238">DNA-binding</keyword>
<evidence type="ECO:0000313" key="1">
    <source>
        <dbReference type="EMBL" id="RPA58336.1"/>
    </source>
</evidence>
<comment type="caution">
    <text evidence="1">The sequence shown here is derived from an EMBL/GenBank/DDBJ whole genome shotgun (WGS) entry which is preliminary data.</text>
</comment>
<dbReference type="SUPFAM" id="SSF82607">
    <property type="entry name" value="YbaB-like"/>
    <property type="match status" value="1"/>
</dbReference>
<dbReference type="GO" id="GO:0003677">
    <property type="term" value="F:DNA binding"/>
    <property type="evidence" value="ECO:0007669"/>
    <property type="project" value="UniProtKB-KW"/>
</dbReference>
<dbReference type="AlphaFoldDB" id="A0A3N4GCP1"/>
<dbReference type="EMBL" id="RKMH01000012">
    <property type="protein sequence ID" value="RPA58336.1"/>
    <property type="molecule type" value="Genomic_DNA"/>
</dbReference>
<protein>
    <submittedName>
        <fullName evidence="1">YbaB/EbfC family DNA-binding protein</fullName>
    </submittedName>
</protein>
<dbReference type="Pfam" id="PF02575">
    <property type="entry name" value="YbaB_DNA_bd"/>
    <property type="match status" value="1"/>
</dbReference>
<evidence type="ECO:0000313" key="2">
    <source>
        <dbReference type="Proteomes" id="UP000267536"/>
    </source>
</evidence>
<dbReference type="InterPro" id="IPR004401">
    <property type="entry name" value="YbaB/EbfC"/>
</dbReference>
<dbReference type="InterPro" id="IPR036894">
    <property type="entry name" value="YbaB-like_sf"/>
</dbReference>
<reference evidence="1 2" key="1">
    <citation type="submission" date="2018-11" db="EMBL/GenBank/DDBJ databases">
        <title>Draft genome sequence of Gordonia sp. RS15-1S isolated from rice stems.</title>
        <authorList>
            <person name="Muangham S."/>
        </authorList>
    </citation>
    <scope>NUCLEOTIDE SEQUENCE [LARGE SCALE GENOMIC DNA]</scope>
    <source>
        <strain evidence="1 2">RS15-1S</strain>
    </source>
</reference>
<dbReference type="Proteomes" id="UP000267536">
    <property type="component" value="Unassembled WGS sequence"/>
</dbReference>
<name>A0A3N4GCP1_9ACTN</name>
<sequence length="110" mass="11736">MIGARWADMLDDVERQRGEVRRVADAVAGLTATVTSPDRAVSVTVDARGVLVGLDITPSAMRRYRGEQLSQLIVGLVADADGSLRTQRAQLLTAATTVTPAFTDIEPSAR</sequence>